<dbReference type="EMBL" id="ABIA03000002">
    <property type="protein sequence ID" value="EDQ32653.1"/>
    <property type="molecule type" value="Genomic_DNA"/>
</dbReference>
<sequence>MNDYSKAARGKGRDHMVWPDSTPDFLQLRDRAKHQRTLAINAALSAIWGRLTGM</sequence>
<protein>
    <submittedName>
        <fullName evidence="1">Uncharacterized protein</fullName>
    </submittedName>
</protein>
<comment type="caution">
    <text evidence="1">The sequence shown here is derived from an EMBL/GenBank/DDBJ whole genome shotgun (WGS) entry which is preliminary data.</text>
</comment>
<evidence type="ECO:0000313" key="2">
    <source>
        <dbReference type="Proteomes" id="UP000004291"/>
    </source>
</evidence>
<name>A9DAW7_HOEPD</name>
<gene>
    <name evidence="1" type="ORF">HPDFL43_03881</name>
</gene>
<dbReference type="AlphaFoldDB" id="A9DAW7"/>
<dbReference type="OrthoDB" id="10008847at2"/>
<reference evidence="1 2" key="2">
    <citation type="submission" date="2012-06" db="EMBL/GenBank/DDBJ databases">
        <authorList>
            <person name="Fiebig A."/>
        </authorList>
    </citation>
    <scope>NUCLEOTIDE SEQUENCE [LARGE SCALE GENOMIC DNA]</scope>
    <source>
        <strain evidence="1 2">DFL-43</strain>
    </source>
</reference>
<keyword evidence="2" id="KW-1185">Reference proteome</keyword>
<accession>A9DAW7</accession>
<proteinExistence type="predicted"/>
<dbReference type="Proteomes" id="UP000004291">
    <property type="component" value="Chromosome"/>
</dbReference>
<evidence type="ECO:0000313" key="1">
    <source>
        <dbReference type="EMBL" id="EDQ32653.1"/>
    </source>
</evidence>
<dbReference type="RefSeq" id="WP_007196567.1">
    <property type="nucleotide sequence ID" value="NZ_CM002917.1"/>
</dbReference>
<organism evidence="1 2">
    <name type="scientific">Hoeflea phototrophica (strain DSM 17068 / NCIMB 14078 / DFL-43)</name>
    <dbReference type="NCBI Taxonomy" id="411684"/>
    <lineage>
        <taxon>Bacteria</taxon>
        <taxon>Pseudomonadati</taxon>
        <taxon>Pseudomonadota</taxon>
        <taxon>Alphaproteobacteria</taxon>
        <taxon>Hyphomicrobiales</taxon>
        <taxon>Rhizobiaceae</taxon>
        <taxon>Hoeflea</taxon>
    </lineage>
</organism>
<dbReference type="STRING" id="411684.HPDFL43_03881"/>
<reference evidence="1 2" key="1">
    <citation type="submission" date="2007-10" db="EMBL/GenBank/DDBJ databases">
        <authorList>
            <person name="Wagner-Dobler I."/>
            <person name="Ferriera S."/>
            <person name="Johnson J."/>
            <person name="Kravitz S."/>
            <person name="Beeson K."/>
            <person name="Sutton G."/>
            <person name="Rogers Y.-H."/>
            <person name="Friedman R."/>
            <person name="Frazier M."/>
            <person name="Venter J.C."/>
        </authorList>
    </citation>
    <scope>NUCLEOTIDE SEQUENCE [LARGE SCALE GENOMIC DNA]</scope>
    <source>
        <strain evidence="1 2">DFL-43</strain>
    </source>
</reference>
<dbReference type="HOGENOM" id="CLU_3044150_0_0_5"/>